<dbReference type="InterPro" id="IPR001544">
    <property type="entry name" value="Aminotrans_IV"/>
</dbReference>
<keyword evidence="9 18" id="KW-0663">Pyridoxal phosphate</keyword>
<dbReference type="GO" id="GO:0052655">
    <property type="term" value="F:L-valine-2-oxoglutarate transaminase activity"/>
    <property type="evidence" value="ECO:0007669"/>
    <property type="project" value="RHEA"/>
</dbReference>
<comment type="subunit">
    <text evidence="4">Homodimer.</text>
</comment>
<dbReference type="GO" id="GO:0009099">
    <property type="term" value="P:L-valine biosynthetic process"/>
    <property type="evidence" value="ECO:0000318"/>
    <property type="project" value="GO_Central"/>
</dbReference>
<comment type="similarity">
    <text evidence="3 17">Belongs to the class-IV pyridoxal-phosphate-dependent aminotransferase family.</text>
</comment>
<dbReference type="HOGENOM" id="CLU_031922_0_3_1"/>
<dbReference type="SUPFAM" id="SSF56752">
    <property type="entry name" value="D-aminoacid aminotransferase-like PLP-dependent enzymes"/>
    <property type="match status" value="1"/>
</dbReference>
<reference evidence="20" key="3">
    <citation type="submission" date="2025-08" db="UniProtKB">
        <authorList>
            <consortium name="Ensembl"/>
        </authorList>
    </citation>
    <scope>IDENTIFICATION</scope>
</reference>
<dbReference type="Gene3D" id="3.20.10.10">
    <property type="entry name" value="D-amino Acid Aminotransferase, subunit A, domain 2"/>
    <property type="match status" value="1"/>
</dbReference>
<dbReference type="GO" id="GO:0052654">
    <property type="term" value="F:L-leucine-2-oxoglutarate transaminase activity"/>
    <property type="evidence" value="ECO:0007669"/>
    <property type="project" value="RHEA"/>
</dbReference>
<evidence type="ECO:0000256" key="3">
    <source>
        <dbReference type="ARBA" id="ARBA00009320"/>
    </source>
</evidence>
<comment type="cofactor">
    <cofactor evidence="1 18">
        <name>pyridoxal 5'-phosphate</name>
        <dbReference type="ChEBI" id="CHEBI:597326"/>
    </cofactor>
</comment>
<dbReference type="OMA" id="ICTDHMV"/>
<dbReference type="STRING" id="7719.ENSCINP00000010794"/>
<reference evidence="21" key="1">
    <citation type="journal article" date="2002" name="Science">
        <title>The draft genome of Ciona intestinalis: insights into chordate and vertebrate origins.</title>
        <authorList>
            <person name="Dehal P."/>
            <person name="Satou Y."/>
            <person name="Campbell R.K."/>
            <person name="Chapman J."/>
            <person name="Degnan B."/>
            <person name="De Tomaso A."/>
            <person name="Davidson B."/>
            <person name="Di Gregorio A."/>
            <person name="Gelpke M."/>
            <person name="Goodstein D.M."/>
            <person name="Harafuji N."/>
            <person name="Hastings K.E."/>
            <person name="Ho I."/>
            <person name="Hotta K."/>
            <person name="Huang W."/>
            <person name="Kawashima T."/>
            <person name="Lemaire P."/>
            <person name="Martinez D."/>
            <person name="Meinertzhagen I.A."/>
            <person name="Necula S."/>
            <person name="Nonaka M."/>
            <person name="Putnam N."/>
            <person name="Rash S."/>
            <person name="Saiga H."/>
            <person name="Satake M."/>
            <person name="Terry A."/>
            <person name="Yamada L."/>
            <person name="Wang H.G."/>
            <person name="Awazu S."/>
            <person name="Azumi K."/>
            <person name="Boore J."/>
            <person name="Branno M."/>
            <person name="Chin-Bow S."/>
            <person name="DeSantis R."/>
            <person name="Doyle S."/>
            <person name="Francino P."/>
            <person name="Keys D.N."/>
            <person name="Haga S."/>
            <person name="Hayashi H."/>
            <person name="Hino K."/>
            <person name="Imai K.S."/>
            <person name="Inaba K."/>
            <person name="Kano S."/>
            <person name="Kobayashi K."/>
            <person name="Kobayashi M."/>
            <person name="Lee B.I."/>
            <person name="Makabe K.W."/>
            <person name="Manohar C."/>
            <person name="Matassi G."/>
            <person name="Medina M."/>
            <person name="Mochizuki Y."/>
            <person name="Mount S."/>
            <person name="Morishita T."/>
            <person name="Miura S."/>
            <person name="Nakayama A."/>
            <person name="Nishizaka S."/>
            <person name="Nomoto H."/>
            <person name="Ohta F."/>
            <person name="Oishi K."/>
            <person name="Rigoutsos I."/>
            <person name="Sano M."/>
            <person name="Sasaki A."/>
            <person name="Sasakura Y."/>
            <person name="Shoguchi E."/>
            <person name="Shin-i T."/>
            <person name="Spagnuolo A."/>
            <person name="Stainier D."/>
            <person name="Suzuki M.M."/>
            <person name="Tassy O."/>
            <person name="Takatori N."/>
            <person name="Tokuoka M."/>
            <person name="Yagi K."/>
            <person name="Yoshizaki F."/>
            <person name="Wada S."/>
            <person name="Zhang C."/>
            <person name="Hyatt P.D."/>
            <person name="Larimer F."/>
            <person name="Detter C."/>
            <person name="Doggett N."/>
            <person name="Glavina T."/>
            <person name="Hawkins T."/>
            <person name="Richardson P."/>
            <person name="Lucas S."/>
            <person name="Kohara Y."/>
            <person name="Levine M."/>
            <person name="Satoh N."/>
            <person name="Rokhsar D.S."/>
        </authorList>
    </citation>
    <scope>NUCLEOTIDE SEQUENCE [LARGE SCALE GENOMIC DNA]</scope>
</reference>
<comment type="catalytic activity">
    <reaction evidence="13">
        <text>L-valine + 2-oxoglutarate = 3-methyl-2-oxobutanoate + L-glutamate</text>
        <dbReference type="Rhea" id="RHEA:24813"/>
        <dbReference type="ChEBI" id="CHEBI:11851"/>
        <dbReference type="ChEBI" id="CHEBI:16810"/>
        <dbReference type="ChEBI" id="CHEBI:29985"/>
        <dbReference type="ChEBI" id="CHEBI:57762"/>
        <dbReference type="EC" id="2.6.1.42"/>
    </reaction>
    <physiologicalReaction direction="left-to-right" evidence="13">
        <dbReference type="Rhea" id="RHEA:24814"/>
    </physiologicalReaction>
</comment>
<sequence>MATCGRLRLFDQCLRNSPFAIIQRFSSRTTFKASDLRLNLTRHPGPKPEDPNKCIFGKHFTDHMLAVEWNLKTGWGVPVIKPLENISLHPATSVFHYATEQLFEGMKAYRTVDNRIAMFRPMENMNRMNRTAKRACLPEFDNEELVKCLAELVRVEHEWVPHSTTASLYMRPTMIGTEPSLGVNMSSSALLYCILCPVGPYFDTGSFSPVSLMADPTYIRAAKGGSGAYKLGSNYGPTIRIQQEAIKRGCQQVLWLYGEDHQVTEVGTMNVFVYWINEDGEKELATMPLGEGIVLPGVTRSSLIELAHEWDEFKVTERIITMADVSKALNENRMLEMFGAGTACVVCPIDKILYMDQTLEIPTMENGPEIASRFYKELTDIQYGRIPHEWSYTVMEDAGKGDVSEARNNF</sequence>
<keyword evidence="11 19" id="KW-0100">Branched-chain amino acid biosynthesis</keyword>
<evidence type="ECO:0000313" key="21">
    <source>
        <dbReference type="Proteomes" id="UP000008144"/>
    </source>
</evidence>
<evidence type="ECO:0000256" key="11">
    <source>
        <dbReference type="ARBA" id="ARBA00023304"/>
    </source>
</evidence>
<evidence type="ECO:0000256" key="17">
    <source>
        <dbReference type="RuleBase" id="RU004106"/>
    </source>
</evidence>
<evidence type="ECO:0000256" key="9">
    <source>
        <dbReference type="ARBA" id="ARBA00022898"/>
    </source>
</evidence>
<evidence type="ECO:0000256" key="15">
    <source>
        <dbReference type="ARBA" id="ARBA00057137"/>
    </source>
</evidence>
<dbReference type="PANTHER" id="PTHR11825:SF44">
    <property type="entry name" value="BRANCHED-CHAIN-AMINO-ACID AMINOTRANSFERASE"/>
    <property type="match status" value="1"/>
</dbReference>
<feature type="modified residue" description="N6-(pyridoxal phosphate)lysine" evidence="16">
    <location>
        <position position="230"/>
    </location>
</feature>
<dbReference type="PROSITE" id="PS00770">
    <property type="entry name" value="AA_TRANSFER_CLASS_4"/>
    <property type="match status" value="1"/>
</dbReference>
<dbReference type="AlphaFoldDB" id="F6XUX1"/>
<evidence type="ECO:0000256" key="19">
    <source>
        <dbReference type="RuleBase" id="RU004517"/>
    </source>
</evidence>
<keyword evidence="21" id="KW-1185">Reference proteome</keyword>
<evidence type="ECO:0000256" key="6">
    <source>
        <dbReference type="ARBA" id="ARBA00022576"/>
    </source>
</evidence>
<evidence type="ECO:0000256" key="12">
    <source>
        <dbReference type="ARBA" id="ARBA00050522"/>
    </source>
</evidence>
<dbReference type="FunCoup" id="F6XUX1">
    <property type="interactions" value="61"/>
</dbReference>
<comment type="function">
    <text evidence="15">Catalyzes the first reaction in the catabolism of the essential branched chain amino acids leucine, isoleucine, and valine.</text>
</comment>
<dbReference type="FunFam" id="3.30.470.10:FF:000002">
    <property type="entry name" value="Branched-chain-amino-acid aminotransferase"/>
    <property type="match status" value="1"/>
</dbReference>
<evidence type="ECO:0000313" key="20">
    <source>
        <dbReference type="Ensembl" id="ENSCINP00000010794.3"/>
    </source>
</evidence>
<dbReference type="InterPro" id="IPR036038">
    <property type="entry name" value="Aminotransferase-like"/>
</dbReference>
<dbReference type="GeneTree" id="ENSGT00390000009532"/>
<dbReference type="PIRSF" id="PIRSF006468">
    <property type="entry name" value="BCAT1"/>
    <property type="match status" value="1"/>
</dbReference>
<name>F6XUX1_CIOIN</name>
<dbReference type="FunFam" id="3.20.10.10:FF:000005">
    <property type="entry name" value="Branched-chain-amino-acid aminotransferase"/>
    <property type="match status" value="1"/>
</dbReference>
<evidence type="ECO:0000256" key="13">
    <source>
        <dbReference type="ARBA" id="ARBA00050614"/>
    </source>
</evidence>
<evidence type="ECO:0000256" key="4">
    <source>
        <dbReference type="ARBA" id="ARBA00011738"/>
    </source>
</evidence>
<dbReference type="GO" id="GO:0004084">
    <property type="term" value="F:branched-chain-amino-acid transaminase activity"/>
    <property type="evidence" value="ECO:0000318"/>
    <property type="project" value="GO_Central"/>
</dbReference>
<evidence type="ECO:0000256" key="2">
    <source>
        <dbReference type="ARBA" id="ARBA00004496"/>
    </source>
</evidence>
<evidence type="ECO:0000256" key="16">
    <source>
        <dbReference type="PIRSR" id="PIRSR006468-1"/>
    </source>
</evidence>
<evidence type="ECO:0000256" key="5">
    <source>
        <dbReference type="ARBA" id="ARBA00022490"/>
    </source>
</evidence>
<protein>
    <recommendedName>
        <fullName evidence="19">Branched-chain-amino-acid aminotransferase</fullName>
        <ecNumber evidence="19">2.6.1.42</ecNumber>
    </recommendedName>
</protein>
<dbReference type="EMBL" id="EAAA01002039">
    <property type="status" value="NOT_ANNOTATED_CDS"/>
    <property type="molecule type" value="Genomic_DNA"/>
</dbReference>
<evidence type="ECO:0000256" key="7">
    <source>
        <dbReference type="ARBA" id="ARBA00022605"/>
    </source>
</evidence>
<keyword evidence="5" id="KW-0963">Cytoplasm</keyword>
<reference evidence="20" key="4">
    <citation type="submission" date="2025-09" db="UniProtKB">
        <authorList>
            <consortium name="Ensembl"/>
        </authorList>
    </citation>
    <scope>IDENTIFICATION</scope>
</reference>
<dbReference type="InterPro" id="IPR018300">
    <property type="entry name" value="Aminotrans_IV_CS"/>
</dbReference>
<keyword evidence="6 19" id="KW-0032">Aminotransferase</keyword>
<dbReference type="Gene3D" id="3.30.470.10">
    <property type="match status" value="1"/>
</dbReference>
<evidence type="ECO:0000256" key="10">
    <source>
        <dbReference type="ARBA" id="ARBA00023098"/>
    </source>
</evidence>
<comment type="catalytic activity">
    <reaction evidence="14">
        <text>L-leucine + 2-oxoglutarate = 4-methyl-2-oxopentanoate + L-glutamate</text>
        <dbReference type="Rhea" id="RHEA:18321"/>
        <dbReference type="ChEBI" id="CHEBI:16810"/>
        <dbReference type="ChEBI" id="CHEBI:17865"/>
        <dbReference type="ChEBI" id="CHEBI:29985"/>
        <dbReference type="ChEBI" id="CHEBI:57427"/>
        <dbReference type="EC" id="2.6.1.42"/>
    </reaction>
    <physiologicalReaction direction="left-to-right" evidence="14">
        <dbReference type="Rhea" id="RHEA:18322"/>
    </physiologicalReaction>
</comment>
<keyword evidence="8 19" id="KW-0808">Transferase</keyword>
<dbReference type="InterPro" id="IPR005786">
    <property type="entry name" value="B_amino_transII"/>
</dbReference>
<dbReference type="PANTHER" id="PTHR11825">
    <property type="entry name" value="SUBGROUP IIII AMINOTRANSFERASE"/>
    <property type="match status" value="1"/>
</dbReference>
<dbReference type="CDD" id="cd01557">
    <property type="entry name" value="BCAT_beta_family"/>
    <property type="match status" value="1"/>
</dbReference>
<accession>F6XUX1</accession>
<dbReference type="InParanoid" id="F6XUX1"/>
<dbReference type="Pfam" id="PF01063">
    <property type="entry name" value="Aminotran_4"/>
    <property type="match status" value="1"/>
</dbReference>
<dbReference type="Proteomes" id="UP000008144">
    <property type="component" value="Chromosome 4"/>
</dbReference>
<dbReference type="Ensembl" id="ENSCINT00000010794.3">
    <property type="protein sequence ID" value="ENSCINP00000010794.3"/>
    <property type="gene ID" value="ENSCING00000005238.3"/>
</dbReference>
<dbReference type="InterPro" id="IPR033939">
    <property type="entry name" value="BCAT_family"/>
</dbReference>
<dbReference type="EC" id="2.6.1.42" evidence="19"/>
<evidence type="ECO:0000256" key="8">
    <source>
        <dbReference type="ARBA" id="ARBA00022679"/>
    </source>
</evidence>
<evidence type="ECO:0000256" key="1">
    <source>
        <dbReference type="ARBA" id="ARBA00001933"/>
    </source>
</evidence>
<dbReference type="GO" id="GO:0009098">
    <property type="term" value="P:L-leucine biosynthetic process"/>
    <property type="evidence" value="ECO:0000318"/>
    <property type="project" value="GO_Central"/>
</dbReference>
<organism evidence="20 21">
    <name type="scientific">Ciona intestinalis</name>
    <name type="common">Transparent sea squirt</name>
    <name type="synonym">Ascidia intestinalis</name>
    <dbReference type="NCBI Taxonomy" id="7719"/>
    <lineage>
        <taxon>Eukaryota</taxon>
        <taxon>Metazoa</taxon>
        <taxon>Chordata</taxon>
        <taxon>Tunicata</taxon>
        <taxon>Ascidiacea</taxon>
        <taxon>Phlebobranchia</taxon>
        <taxon>Cionidae</taxon>
        <taxon>Ciona</taxon>
    </lineage>
</organism>
<evidence type="ECO:0000256" key="18">
    <source>
        <dbReference type="RuleBase" id="RU004516"/>
    </source>
</evidence>
<dbReference type="NCBIfam" id="NF009897">
    <property type="entry name" value="PRK13357.1"/>
    <property type="match status" value="1"/>
</dbReference>
<dbReference type="InterPro" id="IPR043132">
    <property type="entry name" value="BCAT-like_C"/>
</dbReference>
<reference evidence="20" key="2">
    <citation type="journal article" date="2008" name="Genome Biol.">
        <title>Improved genome assembly and evidence-based global gene model set for the chordate Ciona intestinalis: new insight into intron and operon populations.</title>
        <authorList>
            <person name="Satou Y."/>
            <person name="Mineta K."/>
            <person name="Ogasawara M."/>
            <person name="Sasakura Y."/>
            <person name="Shoguchi E."/>
            <person name="Ueno K."/>
            <person name="Yamada L."/>
            <person name="Matsumoto J."/>
            <person name="Wasserscheid J."/>
            <person name="Dewar K."/>
            <person name="Wiley G.B."/>
            <person name="Macmil S.L."/>
            <person name="Roe B.A."/>
            <person name="Zeller R.W."/>
            <person name="Hastings K.E."/>
            <person name="Lemaire P."/>
            <person name="Lindquist E."/>
            <person name="Endo T."/>
            <person name="Hotta K."/>
            <person name="Inaba K."/>
        </authorList>
    </citation>
    <scope>NUCLEOTIDE SEQUENCE [LARGE SCALE GENOMIC DNA]</scope>
    <source>
        <strain evidence="20">wild type</strain>
    </source>
</reference>
<comment type="catalytic activity">
    <reaction evidence="12">
        <text>L-isoleucine + 2-oxoglutarate = (S)-3-methyl-2-oxopentanoate + L-glutamate</text>
        <dbReference type="Rhea" id="RHEA:24801"/>
        <dbReference type="ChEBI" id="CHEBI:16810"/>
        <dbReference type="ChEBI" id="CHEBI:29985"/>
        <dbReference type="ChEBI" id="CHEBI:35146"/>
        <dbReference type="ChEBI" id="CHEBI:58045"/>
        <dbReference type="EC" id="2.6.1.42"/>
    </reaction>
    <physiologicalReaction direction="left-to-right" evidence="12">
        <dbReference type="Rhea" id="RHEA:24802"/>
    </physiologicalReaction>
</comment>
<dbReference type="GO" id="GO:0052656">
    <property type="term" value="F:L-isoleucine-2-oxoglutarate transaminase activity"/>
    <property type="evidence" value="ECO:0007669"/>
    <property type="project" value="RHEA"/>
</dbReference>
<evidence type="ECO:0000256" key="14">
    <source>
        <dbReference type="ARBA" id="ARBA00052295"/>
    </source>
</evidence>
<comment type="subcellular location">
    <subcellularLocation>
        <location evidence="2">Cytoplasm</location>
    </subcellularLocation>
</comment>
<dbReference type="GO" id="GO:0005739">
    <property type="term" value="C:mitochondrion"/>
    <property type="evidence" value="ECO:0000318"/>
    <property type="project" value="GO_Central"/>
</dbReference>
<proteinExistence type="inferred from homology"/>
<dbReference type="NCBIfam" id="TIGR01123">
    <property type="entry name" value="ilvE_II"/>
    <property type="match status" value="1"/>
</dbReference>
<keyword evidence="7 19" id="KW-0028">Amino-acid biosynthesis</keyword>
<dbReference type="GO" id="GO:0006629">
    <property type="term" value="P:lipid metabolic process"/>
    <property type="evidence" value="ECO:0007669"/>
    <property type="project" value="UniProtKB-KW"/>
</dbReference>
<dbReference type="InterPro" id="IPR043131">
    <property type="entry name" value="BCAT-like_N"/>
</dbReference>
<keyword evidence="10" id="KW-0443">Lipid metabolism</keyword>